<comment type="function">
    <text evidence="1">Mediates magnesium influx to the cytosol.</text>
</comment>
<dbReference type="AlphaFoldDB" id="A0A6S6R6J5"/>
<evidence type="ECO:0000256" key="7">
    <source>
        <dbReference type="ARBA" id="ARBA00022519"/>
    </source>
</evidence>
<dbReference type="GO" id="GO:0005524">
    <property type="term" value="F:ATP binding"/>
    <property type="evidence" value="ECO:0007669"/>
    <property type="project" value="UniProtKB-KW"/>
</dbReference>
<dbReference type="SUPFAM" id="SSF81660">
    <property type="entry name" value="Metal cation-transporting ATPase, ATP-binding domain N"/>
    <property type="match status" value="1"/>
</dbReference>
<evidence type="ECO:0000256" key="9">
    <source>
        <dbReference type="ARBA" id="ARBA00022692"/>
    </source>
</evidence>
<dbReference type="Gene3D" id="1.20.1110.10">
    <property type="entry name" value="Calcium-transporting ATPase, transmembrane domain"/>
    <property type="match status" value="1"/>
</dbReference>
<evidence type="ECO:0000256" key="15">
    <source>
        <dbReference type="ARBA" id="ARBA00023136"/>
    </source>
</evidence>
<evidence type="ECO:0000256" key="17">
    <source>
        <dbReference type="ARBA" id="ARBA00047295"/>
    </source>
</evidence>
<evidence type="ECO:0000256" key="14">
    <source>
        <dbReference type="ARBA" id="ARBA00022989"/>
    </source>
</evidence>
<dbReference type="NCBIfam" id="TIGR01524">
    <property type="entry name" value="ATPase-IIIB_Mg"/>
    <property type="match status" value="1"/>
</dbReference>
<evidence type="ECO:0000256" key="18">
    <source>
        <dbReference type="SAM" id="Phobius"/>
    </source>
</evidence>
<evidence type="ECO:0000256" key="16">
    <source>
        <dbReference type="ARBA" id="ARBA00029806"/>
    </source>
</evidence>
<keyword evidence="9 18" id="KW-0812">Transmembrane</keyword>
<evidence type="ECO:0000256" key="6">
    <source>
        <dbReference type="ARBA" id="ARBA00022475"/>
    </source>
</evidence>
<evidence type="ECO:0000256" key="12">
    <source>
        <dbReference type="ARBA" id="ARBA00022842"/>
    </source>
</evidence>
<dbReference type="InterPro" id="IPR023299">
    <property type="entry name" value="ATPase_P-typ_cyto_dom_N"/>
</dbReference>
<dbReference type="InterPro" id="IPR004014">
    <property type="entry name" value="ATPase_P-typ_cation-transptr_N"/>
</dbReference>
<keyword evidence="15 18" id="KW-0472">Membrane</keyword>
<evidence type="ECO:0000256" key="1">
    <source>
        <dbReference type="ARBA" id="ARBA00003954"/>
    </source>
</evidence>
<dbReference type="InterPro" id="IPR059000">
    <property type="entry name" value="ATPase_P-type_domA"/>
</dbReference>
<evidence type="ECO:0000256" key="8">
    <source>
        <dbReference type="ARBA" id="ARBA00022553"/>
    </source>
</evidence>
<evidence type="ECO:0000313" key="21">
    <source>
        <dbReference type="Proteomes" id="UP000515561"/>
    </source>
</evidence>
<comment type="subcellular location">
    <subcellularLocation>
        <location evidence="2">Cell inner membrane</location>
        <topology evidence="2">Multi-pass membrane protein</topology>
    </subcellularLocation>
</comment>
<evidence type="ECO:0000256" key="2">
    <source>
        <dbReference type="ARBA" id="ARBA00004429"/>
    </source>
</evidence>
<dbReference type="EC" id="7.2.2.14" evidence="4"/>
<protein>
    <recommendedName>
        <fullName evidence="5">Magnesium-transporting ATPase, P-type 1</fullName>
        <ecNumber evidence="4">7.2.2.14</ecNumber>
    </recommendedName>
    <alternativeName>
        <fullName evidence="16">Mg(2+) transport ATPase, P-type 1</fullName>
    </alternativeName>
</protein>
<dbReference type="GO" id="GO:0015444">
    <property type="term" value="F:P-type magnesium transporter activity"/>
    <property type="evidence" value="ECO:0007669"/>
    <property type="project" value="UniProtKB-EC"/>
</dbReference>
<evidence type="ECO:0000313" key="20">
    <source>
        <dbReference type="EMBL" id="BCJ94641.1"/>
    </source>
</evidence>
<keyword evidence="11" id="KW-0067">ATP-binding</keyword>
<dbReference type="Pfam" id="PF13246">
    <property type="entry name" value="Cation_ATPase"/>
    <property type="match status" value="1"/>
</dbReference>
<evidence type="ECO:0000256" key="4">
    <source>
        <dbReference type="ARBA" id="ARBA00012786"/>
    </source>
</evidence>
<feature type="domain" description="Cation-transporting P-type ATPase N-terminal" evidence="19">
    <location>
        <begin position="27"/>
        <end position="100"/>
    </location>
</feature>
<accession>A0A6S6R6J5</accession>
<dbReference type="Pfam" id="PF00690">
    <property type="entry name" value="Cation_ATPase_N"/>
    <property type="match status" value="1"/>
</dbReference>
<gene>
    <name evidence="20" type="primary">mgtA</name>
    <name evidence="20" type="ORF">acsn021_22100</name>
</gene>
<dbReference type="InterPro" id="IPR036412">
    <property type="entry name" value="HAD-like_sf"/>
</dbReference>
<keyword evidence="13" id="KW-1278">Translocase</keyword>
<dbReference type="InterPro" id="IPR008250">
    <property type="entry name" value="ATPase_P-typ_transduc_dom_A_sf"/>
</dbReference>
<dbReference type="InterPro" id="IPR023298">
    <property type="entry name" value="ATPase_P-typ_TM_dom_sf"/>
</dbReference>
<dbReference type="KEGG" id="acel:acsn021_22100"/>
<feature type="transmembrane region" description="Helical" evidence="18">
    <location>
        <begin position="274"/>
        <end position="293"/>
    </location>
</feature>
<evidence type="ECO:0000256" key="3">
    <source>
        <dbReference type="ARBA" id="ARBA00008746"/>
    </source>
</evidence>
<dbReference type="InterPro" id="IPR018303">
    <property type="entry name" value="ATPase_P-typ_P_site"/>
</dbReference>
<comment type="catalytic activity">
    <reaction evidence="17">
        <text>Mg(2+)(out) + ATP + H2O = Mg(2+)(in) + ADP + phosphate + H(+)</text>
        <dbReference type="Rhea" id="RHEA:10260"/>
        <dbReference type="ChEBI" id="CHEBI:15377"/>
        <dbReference type="ChEBI" id="CHEBI:15378"/>
        <dbReference type="ChEBI" id="CHEBI:18420"/>
        <dbReference type="ChEBI" id="CHEBI:30616"/>
        <dbReference type="ChEBI" id="CHEBI:43474"/>
        <dbReference type="ChEBI" id="CHEBI:456216"/>
        <dbReference type="EC" id="7.2.2.14"/>
    </reaction>
</comment>
<dbReference type="Gene3D" id="3.40.50.1000">
    <property type="entry name" value="HAD superfamily/HAD-like"/>
    <property type="match status" value="1"/>
</dbReference>
<dbReference type="SUPFAM" id="SSF56784">
    <property type="entry name" value="HAD-like"/>
    <property type="match status" value="1"/>
</dbReference>
<feature type="transmembrane region" description="Helical" evidence="18">
    <location>
        <begin position="820"/>
        <end position="843"/>
    </location>
</feature>
<dbReference type="PANTHER" id="PTHR42861">
    <property type="entry name" value="CALCIUM-TRANSPORTING ATPASE"/>
    <property type="match status" value="1"/>
</dbReference>
<feature type="transmembrane region" description="Helical" evidence="18">
    <location>
        <begin position="750"/>
        <end position="774"/>
    </location>
</feature>
<keyword evidence="10" id="KW-0547">Nucleotide-binding</keyword>
<dbReference type="Pfam" id="PF00689">
    <property type="entry name" value="Cation_ATPase_C"/>
    <property type="match status" value="1"/>
</dbReference>
<dbReference type="InterPro" id="IPR006068">
    <property type="entry name" value="ATPase_P-typ_cation-transptr_C"/>
</dbReference>
<keyword evidence="14 18" id="KW-1133">Transmembrane helix</keyword>
<evidence type="ECO:0000259" key="19">
    <source>
        <dbReference type="SMART" id="SM00831"/>
    </source>
</evidence>
<dbReference type="Pfam" id="PF00122">
    <property type="entry name" value="E1-E2_ATPase"/>
    <property type="match status" value="1"/>
</dbReference>
<dbReference type="SFLD" id="SFLDF00027">
    <property type="entry name" value="p-type_atpase"/>
    <property type="match status" value="1"/>
</dbReference>
<dbReference type="SUPFAM" id="SSF81653">
    <property type="entry name" value="Calcium ATPase, transduction domain A"/>
    <property type="match status" value="1"/>
</dbReference>
<dbReference type="PRINTS" id="PR01836">
    <property type="entry name" value="MGATPASE"/>
</dbReference>
<dbReference type="InterPro" id="IPR006415">
    <property type="entry name" value="P-type_ATPase_IIIB"/>
</dbReference>
<dbReference type="InterPro" id="IPR023214">
    <property type="entry name" value="HAD_sf"/>
</dbReference>
<evidence type="ECO:0000256" key="10">
    <source>
        <dbReference type="ARBA" id="ARBA00022741"/>
    </source>
</evidence>
<keyword evidence="21" id="KW-1185">Reference proteome</keyword>
<dbReference type="Gene3D" id="3.40.1110.10">
    <property type="entry name" value="Calcium-transporting ATPase, cytoplasmic domain N"/>
    <property type="match status" value="1"/>
</dbReference>
<dbReference type="NCBIfam" id="TIGR01494">
    <property type="entry name" value="ATPase_P-type"/>
    <property type="match status" value="2"/>
</dbReference>
<keyword evidence="6" id="KW-1003">Cell membrane</keyword>
<keyword evidence="7" id="KW-0997">Cell inner membrane</keyword>
<dbReference type="Gene3D" id="2.70.150.10">
    <property type="entry name" value="Calcium-transporting ATPase, cytoplasmic transduction domain A"/>
    <property type="match status" value="1"/>
</dbReference>
<dbReference type="GO" id="GO:0016887">
    <property type="term" value="F:ATP hydrolysis activity"/>
    <property type="evidence" value="ECO:0007669"/>
    <property type="project" value="InterPro"/>
</dbReference>
<feature type="transmembrane region" description="Helical" evidence="18">
    <location>
        <begin position="79"/>
        <end position="102"/>
    </location>
</feature>
<proteinExistence type="inferred from homology"/>
<dbReference type="SFLD" id="SFLDS00003">
    <property type="entry name" value="Haloacid_Dehalogenase"/>
    <property type="match status" value="1"/>
</dbReference>
<evidence type="ECO:0000256" key="5">
    <source>
        <dbReference type="ARBA" id="ARBA00013555"/>
    </source>
</evidence>
<dbReference type="SMART" id="SM00831">
    <property type="entry name" value="Cation_ATPase_N"/>
    <property type="match status" value="1"/>
</dbReference>
<dbReference type="EMBL" id="AP023367">
    <property type="protein sequence ID" value="BCJ94641.1"/>
    <property type="molecule type" value="Genomic_DNA"/>
</dbReference>
<feature type="transmembrane region" description="Helical" evidence="18">
    <location>
        <begin position="108"/>
        <end position="127"/>
    </location>
</feature>
<dbReference type="Proteomes" id="UP000515561">
    <property type="component" value="Chromosome"/>
</dbReference>
<dbReference type="InterPro" id="IPR044492">
    <property type="entry name" value="P_typ_ATPase_HD_dom"/>
</dbReference>
<organism evidence="20 21">
    <name type="scientific">Anaerocolumna cellulosilytica</name>
    <dbReference type="NCBI Taxonomy" id="433286"/>
    <lineage>
        <taxon>Bacteria</taxon>
        <taxon>Bacillati</taxon>
        <taxon>Bacillota</taxon>
        <taxon>Clostridia</taxon>
        <taxon>Lachnospirales</taxon>
        <taxon>Lachnospiraceae</taxon>
        <taxon>Anaerocolumna</taxon>
    </lineage>
</organism>
<comment type="similarity">
    <text evidence="3">Belongs to the cation transport ATPase (P-type) (TC 3.A.3) family. Type IIIB subfamily.</text>
</comment>
<reference evidence="20 21" key="1">
    <citation type="journal article" date="2016" name="Int. J. Syst. Evol. Microbiol.">
        <title>Descriptions of Anaerotaenia torta gen. nov., sp. nov. and Anaerocolumna cellulosilytica gen. nov., sp. nov. isolated from a methanogenic reactor of cattle waste.</title>
        <authorList>
            <person name="Uek A."/>
            <person name="Ohtaki Y."/>
            <person name="Kaku N."/>
            <person name="Ueki K."/>
        </authorList>
    </citation>
    <scope>NUCLEOTIDE SEQUENCE [LARGE SCALE GENOMIC DNA]</scope>
    <source>
        <strain evidence="20 21">SN021</strain>
    </source>
</reference>
<dbReference type="GO" id="GO:0005886">
    <property type="term" value="C:plasma membrane"/>
    <property type="evidence" value="ECO:0007669"/>
    <property type="project" value="UniProtKB-SubCell"/>
</dbReference>
<evidence type="ECO:0000256" key="13">
    <source>
        <dbReference type="ARBA" id="ARBA00022967"/>
    </source>
</evidence>
<dbReference type="InterPro" id="IPR001757">
    <property type="entry name" value="P_typ_ATPase"/>
</dbReference>
<dbReference type="CDD" id="cd02077">
    <property type="entry name" value="P-type_ATPase_Mg"/>
    <property type="match status" value="1"/>
</dbReference>
<feature type="transmembrane region" description="Helical" evidence="18">
    <location>
        <begin position="855"/>
        <end position="874"/>
    </location>
</feature>
<keyword evidence="12" id="KW-0460">Magnesium</keyword>
<feature type="transmembrane region" description="Helical" evidence="18">
    <location>
        <begin position="780"/>
        <end position="800"/>
    </location>
</feature>
<dbReference type="NCBIfam" id="NF011702">
    <property type="entry name" value="PRK15122.1"/>
    <property type="match status" value="1"/>
</dbReference>
<evidence type="ECO:0000256" key="11">
    <source>
        <dbReference type="ARBA" id="ARBA00022840"/>
    </source>
</evidence>
<dbReference type="SFLD" id="SFLDG00002">
    <property type="entry name" value="C1.7:_P-type_atpase_like"/>
    <property type="match status" value="1"/>
</dbReference>
<sequence>MKRMNKKTYSKHKLEDNKQIIEQTLRSMAYLPENMLFSDMASTKEGLTLEAVAGKQDEYGKNVITAGSKNTVLHRLLDAVVNPFNVILLIIAVITFFTDVVASSRPDYLTVTIIVTLVLLSSLVAFVQSQRSNAAAEKLSKMISNTAEVLRDGISMEVPMDEIVPGDIIRLSAGDMLPADVRFLTTKDTFVAQAALTGESNPVEKFSALPRKEDCSLTDLQNIGFMGSNIVSGSALAIVLATGNHTYFGSMAKSLTGDKAKTSFERGVDSVSKLLIRMMIIIVPIVFLINGLIKGDWAGALLFSISIAVGLTPEMLPVIMTSTLAKGAVSMSKHKVIVRTLGAIQTFGEMDVLCTDKTGTLTEDKIILEKYMNLHGEDDPRILRHAYLNSHFQTGLKNLIDIAIIDRANENGLEDMIADYRCIDEIPFDFSRRRMSVVLIDKNDKRQLITKGAVEEILDISSHIEINGQVVPIDDKTRRIALATYEAHNKDGLRMIAIAQKNQVPDSGAFSVADEQDMVLIGFIGFLDPPKESAKTAITALREHGVRTVVLTGDSEGVAIKVCGKVGVDNSRVLSGLDIEKMSDSELLKAVATCDLFAKLSPSQKERVVKMFQMAGHTVGYMGDGINDAPPLRQADVGISVDTAVDIAKETADIILLKKDLMVLEEGVIEGRRTFGNIVKYIKMAASGNFGNMISIIAASIFLPFLPMLPVQILTQNLLCDFSQMGIPFDSVDVEYIKKPRNWETKSIKLFMAFLGPVSSVFDILCFAIMWWIIGAKTEALSPLFQCGWFVFGTLSQVIVIHMIRTGKLPFVQSKPSLPLFFSTFIVVIVAFVIGFTDVSIALDMASLPLTFLPWLAAILVGYLLCVQLIKSLYIRKYEEWM</sequence>
<dbReference type="PROSITE" id="PS00154">
    <property type="entry name" value="ATPASE_E1_E2"/>
    <property type="match status" value="1"/>
</dbReference>
<name>A0A6S6R6J5_9FIRM</name>
<feature type="transmembrane region" description="Helical" evidence="18">
    <location>
        <begin position="299"/>
        <end position="325"/>
    </location>
</feature>
<keyword evidence="8" id="KW-0597">Phosphoprotein</keyword>
<dbReference type="SUPFAM" id="SSF81665">
    <property type="entry name" value="Calcium ATPase, transmembrane domain M"/>
    <property type="match status" value="1"/>
</dbReference>